<evidence type="ECO:0000256" key="3">
    <source>
        <dbReference type="ARBA" id="ARBA00022692"/>
    </source>
</evidence>
<dbReference type="PANTHER" id="PTHR23505">
    <property type="entry name" value="SPINSTER"/>
    <property type="match status" value="1"/>
</dbReference>
<dbReference type="Gene3D" id="1.20.1250.20">
    <property type="entry name" value="MFS general substrate transporter like domains"/>
    <property type="match status" value="2"/>
</dbReference>
<protein>
    <submittedName>
        <fullName evidence="9">Major facilitator superfamily domain-containing protein, putative</fullName>
    </submittedName>
</protein>
<keyword evidence="3 8" id="KW-0812">Transmembrane</keyword>
<dbReference type="InterPro" id="IPR044770">
    <property type="entry name" value="MFS_spinster-like"/>
</dbReference>
<comment type="similarity">
    <text evidence="6">Belongs to the major facilitator superfamily. Spinster (TC 2.A.1.49) family.</text>
</comment>
<accession>A0A1C3KX52</accession>
<feature type="transmembrane region" description="Helical" evidence="8">
    <location>
        <begin position="234"/>
        <end position="255"/>
    </location>
</feature>
<dbReference type="VEuPathDB" id="PlasmoDB:PocGH01_13031900"/>
<proteinExistence type="inferred from homology"/>
<gene>
    <name evidence="9" type="primary">MFS5</name>
    <name evidence="9" type="ORF">POWCR01_130028600</name>
</gene>
<dbReference type="SUPFAM" id="SSF103473">
    <property type="entry name" value="MFS general substrate transporter"/>
    <property type="match status" value="1"/>
</dbReference>
<dbReference type="GO" id="GO:0016020">
    <property type="term" value="C:membrane"/>
    <property type="evidence" value="ECO:0007669"/>
    <property type="project" value="UniProtKB-SubCell"/>
</dbReference>
<keyword evidence="2" id="KW-0813">Transport</keyword>
<dbReference type="InterPro" id="IPR011701">
    <property type="entry name" value="MFS"/>
</dbReference>
<evidence type="ECO:0000313" key="10">
    <source>
        <dbReference type="Proteomes" id="UP000243200"/>
    </source>
</evidence>
<feature type="transmembrane region" description="Helical" evidence="8">
    <location>
        <begin position="670"/>
        <end position="692"/>
    </location>
</feature>
<feature type="region of interest" description="Disordered" evidence="7">
    <location>
        <begin position="478"/>
        <end position="588"/>
    </location>
</feature>
<feature type="transmembrane region" description="Helical" evidence="8">
    <location>
        <begin position="36"/>
        <end position="55"/>
    </location>
</feature>
<dbReference type="VEuPathDB" id="PlasmoDB:POWCR01_130028600"/>
<evidence type="ECO:0000256" key="6">
    <source>
        <dbReference type="ARBA" id="ARBA00024338"/>
    </source>
</evidence>
<feature type="transmembrane region" description="Helical" evidence="8">
    <location>
        <begin position="83"/>
        <end position="103"/>
    </location>
</feature>
<dbReference type="InterPro" id="IPR036259">
    <property type="entry name" value="MFS_trans_sf"/>
</dbReference>
<dbReference type="AlphaFoldDB" id="A0A1C3KX52"/>
<feature type="compositionally biased region" description="Basic and acidic residues" evidence="7">
    <location>
        <begin position="484"/>
        <end position="516"/>
    </location>
</feature>
<feature type="transmembrane region" description="Helical" evidence="8">
    <location>
        <begin position="271"/>
        <end position="291"/>
    </location>
</feature>
<reference evidence="9 10" key="1">
    <citation type="submission" date="2016-06" db="EMBL/GenBank/DDBJ databases">
        <authorList>
            <consortium name="Pathogen Informatics"/>
        </authorList>
    </citation>
    <scope>NUCLEOTIDE SEQUENCE [LARGE SCALE GENOMIC DNA]</scope>
    <source>
        <strain evidence="9">PowCR01</strain>
    </source>
</reference>
<feature type="transmembrane region" description="Helical" evidence="8">
    <location>
        <begin position="209"/>
        <end position="228"/>
    </location>
</feature>
<dbReference type="Proteomes" id="UP000243200">
    <property type="component" value="Chromosome 13"/>
</dbReference>
<evidence type="ECO:0000313" key="9">
    <source>
        <dbReference type="EMBL" id="SBT78802.1"/>
    </source>
</evidence>
<evidence type="ECO:0000256" key="2">
    <source>
        <dbReference type="ARBA" id="ARBA00022448"/>
    </source>
</evidence>
<feature type="transmembrane region" description="Helical" evidence="8">
    <location>
        <begin position="634"/>
        <end position="658"/>
    </location>
</feature>
<feature type="transmembrane region" description="Helical" evidence="8">
    <location>
        <begin position="730"/>
        <end position="750"/>
    </location>
</feature>
<dbReference type="OrthoDB" id="440755at2759"/>
<comment type="subcellular location">
    <subcellularLocation>
        <location evidence="1">Membrane</location>
        <topology evidence="1">Multi-pass membrane protein</topology>
    </subcellularLocation>
</comment>
<evidence type="ECO:0000256" key="4">
    <source>
        <dbReference type="ARBA" id="ARBA00022989"/>
    </source>
</evidence>
<keyword evidence="5 8" id="KW-0472">Membrane</keyword>
<dbReference type="PANTHER" id="PTHR23505:SF52">
    <property type="entry name" value="MAJOR FACILITATOR SUPERFAMILY PROTEIN"/>
    <property type="match status" value="1"/>
</dbReference>
<feature type="compositionally biased region" description="Basic and acidic residues" evidence="7">
    <location>
        <begin position="531"/>
        <end position="578"/>
    </location>
</feature>
<feature type="transmembrane region" description="Helical" evidence="8">
    <location>
        <begin position="822"/>
        <end position="841"/>
    </location>
</feature>
<dbReference type="EMBL" id="LT594517">
    <property type="protein sequence ID" value="SBT78802.1"/>
    <property type="molecule type" value="Genomic_DNA"/>
</dbReference>
<dbReference type="Pfam" id="PF07690">
    <property type="entry name" value="MFS_1"/>
    <property type="match status" value="1"/>
</dbReference>
<feature type="transmembrane region" description="Helical" evidence="8">
    <location>
        <begin position="771"/>
        <end position="793"/>
    </location>
</feature>
<evidence type="ECO:0000256" key="5">
    <source>
        <dbReference type="ARBA" id="ARBA00023136"/>
    </source>
</evidence>
<evidence type="ECO:0000256" key="7">
    <source>
        <dbReference type="SAM" id="MobiDB-lite"/>
    </source>
</evidence>
<sequence length="855" mass="99135">MHDGSELVKKWRKTDVLIRKVLHNIKNLFPKNKLQYTYINTFMLCLFFTFIHKYLDQTLPSLYKSIENDFNIDVKTLYYMNTIYKLSYAAFNFFFALFFDYTFKKSLCKKYGSVNNVYWNNNCTIDDHCDGGNGNIQYEVCFRNENEQKEKKSRYMTSINSKGDNNKLMSVNGKKGDETGKKKKHVDEESKCEFLLNESEEVTLGEYGYTLNILTVSSIVYIIVIYGIMVSKNFLYFFFFMFIMGINNSCIYILIQKIYTNKVFSENRSTIFGFLHFFSSISHMLSISINTNLSNKIYLGFNGWRICYFIISFFPICVCIYILRLIKQNKLRRDNNGNMNKNKGKGGSLSYMVSFDNLTDANKQKGEEGKYFKKRSNRLSSFRASCLEKGQIRGIGGGREGEEEEEVSLLNANETICKNNTDSEYKVEQSFEANKNFSQVKNVNIFASSEEVNAGGDYNSTSLISNNDKMASHVVKRTLSNLSSRRDKGKEFQNSDNTRSGDDPVNDNRHREEVKSASRSSASGTRVRRNNTKDRDDNSVQNGEKSENGKNGKNGEKSENDNNDKNDTHDTRCTEKESPSSSIFTNYTDEREKCGQRDELDNLLENGEKGKGKKQKYEFSYLYEIRYVFKNYSFWLMITMGMLNGIPKHVLSLMIYFFQYCNISDFKSGFIISVSWLCASLVSPFIGIISDYIYRLNKDINRQLIGMCTHCLRIILMFTLFFFIPKEAESFTYFVIISLFMGILSGWINIGTHKPILIDIVKQRHTAFVMALMNAFENIGSSIIGTFFLSFLLNRYNYIDKKRISTFNANVNKHNVHVLADVLLILTCFPWLMSLCLLYILKFTYKKDKLYNNIF</sequence>
<feature type="transmembrane region" description="Helical" evidence="8">
    <location>
        <begin position="303"/>
        <end position="323"/>
    </location>
</feature>
<keyword evidence="4 8" id="KW-1133">Transmembrane helix</keyword>
<organism evidence="9 10">
    <name type="scientific">Plasmodium ovale</name>
    <name type="common">malaria parasite P. ovale</name>
    <dbReference type="NCBI Taxonomy" id="36330"/>
    <lineage>
        <taxon>Eukaryota</taxon>
        <taxon>Sar</taxon>
        <taxon>Alveolata</taxon>
        <taxon>Apicomplexa</taxon>
        <taxon>Aconoidasida</taxon>
        <taxon>Haemosporida</taxon>
        <taxon>Plasmodiidae</taxon>
        <taxon>Plasmodium</taxon>
        <taxon>Plasmodium (Plasmodium)</taxon>
    </lineage>
</organism>
<evidence type="ECO:0000256" key="8">
    <source>
        <dbReference type="SAM" id="Phobius"/>
    </source>
</evidence>
<name>A0A1C3KX52_PLAOA</name>
<dbReference type="GO" id="GO:0022857">
    <property type="term" value="F:transmembrane transporter activity"/>
    <property type="evidence" value="ECO:0007669"/>
    <property type="project" value="InterPro"/>
</dbReference>
<evidence type="ECO:0000256" key="1">
    <source>
        <dbReference type="ARBA" id="ARBA00004141"/>
    </source>
</evidence>
<feature type="transmembrane region" description="Helical" evidence="8">
    <location>
        <begin position="704"/>
        <end position="724"/>
    </location>
</feature>